<evidence type="ECO:0000313" key="1">
    <source>
        <dbReference type="Ensembl" id="ENSAOCP00000064969.1"/>
    </source>
</evidence>
<dbReference type="InterPro" id="IPR036388">
    <property type="entry name" value="WH-like_DNA-bd_sf"/>
</dbReference>
<reference evidence="1" key="3">
    <citation type="submission" date="2025-09" db="UniProtKB">
        <authorList>
            <consortium name="Ensembl"/>
        </authorList>
    </citation>
    <scope>IDENTIFICATION</scope>
</reference>
<dbReference type="InterPro" id="IPR036397">
    <property type="entry name" value="RNaseH_sf"/>
</dbReference>
<dbReference type="AlphaFoldDB" id="A0AAQ5ZIM8"/>
<name>A0AAQ5ZIM8_AMPOC</name>
<dbReference type="Ensembl" id="ENSAOCT00000075921.1">
    <property type="protein sequence ID" value="ENSAOCP00000064969.1"/>
    <property type="gene ID" value="ENSAOCG00000033936.1"/>
</dbReference>
<dbReference type="GO" id="GO:0003676">
    <property type="term" value="F:nucleic acid binding"/>
    <property type="evidence" value="ECO:0007669"/>
    <property type="project" value="InterPro"/>
</dbReference>
<protein>
    <recommendedName>
        <fullName evidence="3">Transposase Tc1-like domain-containing protein</fullName>
    </recommendedName>
</protein>
<dbReference type="Proteomes" id="UP001501940">
    <property type="component" value="Chromosome 7"/>
</dbReference>
<reference evidence="1 2" key="1">
    <citation type="submission" date="2022-01" db="EMBL/GenBank/DDBJ databases">
        <title>A chromosome-scale genome assembly of the false clownfish, Amphiprion ocellaris.</title>
        <authorList>
            <person name="Ryu T."/>
        </authorList>
    </citation>
    <scope>NUCLEOTIDE SEQUENCE [LARGE SCALE GENOMIC DNA]</scope>
</reference>
<keyword evidence="2" id="KW-1185">Reference proteome</keyword>
<dbReference type="Gene3D" id="1.10.10.10">
    <property type="entry name" value="Winged helix-like DNA-binding domain superfamily/Winged helix DNA-binding domain"/>
    <property type="match status" value="1"/>
</dbReference>
<dbReference type="SUPFAM" id="SSF46689">
    <property type="entry name" value="Homeodomain-like"/>
    <property type="match status" value="1"/>
</dbReference>
<sequence length="189" mass="22022">MVRKRQLTIEERQTIITLKNVSLSYREIEKKFKVSVSTVFFTIERHSGTEEDSDRKRSGRPKVTTESEDKFLRLNRLRDSGHSKKVSVSTVKRTFRVVILTGRVAARKQLLRCQNEKKRLAWAMKHRQWTTEDWKKVLWTEESKSEIFGSSHGIFCVTLQFFSVALHSEAPCSTCWYASSWSGLHPAAR</sequence>
<proteinExistence type="predicted"/>
<organism evidence="1 2">
    <name type="scientific">Amphiprion ocellaris</name>
    <name type="common">Clown anemonefish</name>
    <dbReference type="NCBI Taxonomy" id="80972"/>
    <lineage>
        <taxon>Eukaryota</taxon>
        <taxon>Metazoa</taxon>
        <taxon>Chordata</taxon>
        <taxon>Craniata</taxon>
        <taxon>Vertebrata</taxon>
        <taxon>Euteleostomi</taxon>
        <taxon>Actinopterygii</taxon>
        <taxon>Neopterygii</taxon>
        <taxon>Teleostei</taxon>
        <taxon>Neoteleostei</taxon>
        <taxon>Acanthomorphata</taxon>
        <taxon>Ovalentaria</taxon>
        <taxon>Pomacentridae</taxon>
        <taxon>Amphiprion</taxon>
    </lineage>
</organism>
<evidence type="ECO:0000313" key="2">
    <source>
        <dbReference type="Proteomes" id="UP001501940"/>
    </source>
</evidence>
<dbReference type="InterPro" id="IPR009057">
    <property type="entry name" value="Homeodomain-like_sf"/>
</dbReference>
<reference evidence="1" key="2">
    <citation type="submission" date="2025-08" db="UniProtKB">
        <authorList>
            <consortium name="Ensembl"/>
        </authorList>
    </citation>
    <scope>IDENTIFICATION</scope>
</reference>
<dbReference type="GeneTree" id="ENSGT00940000176997"/>
<evidence type="ECO:0008006" key="3">
    <source>
        <dbReference type="Google" id="ProtNLM"/>
    </source>
</evidence>
<accession>A0AAQ5ZIM8</accession>
<dbReference type="Gene3D" id="3.30.420.10">
    <property type="entry name" value="Ribonuclease H-like superfamily/Ribonuclease H"/>
    <property type="match status" value="1"/>
</dbReference>